<keyword evidence="2" id="KW-0812">Transmembrane</keyword>
<dbReference type="EMBL" id="MDTQ01000001">
    <property type="protein sequence ID" value="ODC03107.1"/>
    <property type="molecule type" value="Genomic_DNA"/>
</dbReference>
<name>A0A1E2V7Z4_9GAMM</name>
<dbReference type="PANTHER" id="PTHR34967:SF1">
    <property type="entry name" value="OS02G0257200 PROTEIN"/>
    <property type="match status" value="1"/>
</dbReference>
<feature type="domain" description="YrhK" evidence="3">
    <location>
        <begin position="96"/>
        <end position="151"/>
    </location>
</feature>
<feature type="transmembrane region" description="Helical" evidence="2">
    <location>
        <begin position="59"/>
        <end position="80"/>
    </location>
</feature>
<feature type="region of interest" description="Disordered" evidence="1">
    <location>
        <begin position="269"/>
        <end position="288"/>
    </location>
</feature>
<organism evidence="4 5">
    <name type="scientific">Terasakiispira papahanaumokuakeensis</name>
    <dbReference type="NCBI Taxonomy" id="197479"/>
    <lineage>
        <taxon>Bacteria</taxon>
        <taxon>Pseudomonadati</taxon>
        <taxon>Pseudomonadota</taxon>
        <taxon>Gammaproteobacteria</taxon>
        <taxon>Oceanospirillales</taxon>
        <taxon>Terasakiispira</taxon>
    </lineage>
</organism>
<proteinExistence type="predicted"/>
<reference evidence="4 5" key="1">
    <citation type="submission" date="2016-08" db="EMBL/GenBank/DDBJ databases">
        <authorList>
            <person name="Seilhamer J.J."/>
        </authorList>
    </citation>
    <scope>NUCLEOTIDE SEQUENCE [LARGE SCALE GENOMIC DNA]</scope>
    <source>
        <strain evidence="4 5">PH27A</strain>
    </source>
</reference>
<dbReference type="PANTHER" id="PTHR34967">
    <property type="entry name" value="OS02G0257200 PROTEIN"/>
    <property type="match status" value="1"/>
</dbReference>
<dbReference type="RefSeq" id="WP_068997502.1">
    <property type="nucleotide sequence ID" value="NZ_MDTQ01000001.1"/>
</dbReference>
<keyword evidence="2" id="KW-0472">Membrane</keyword>
<evidence type="ECO:0000313" key="5">
    <source>
        <dbReference type="Proteomes" id="UP000094291"/>
    </source>
</evidence>
<evidence type="ECO:0000259" key="3">
    <source>
        <dbReference type="Pfam" id="PF14145"/>
    </source>
</evidence>
<dbReference type="AlphaFoldDB" id="A0A1E2V7Z4"/>
<dbReference type="Pfam" id="PF14145">
    <property type="entry name" value="YrhK"/>
    <property type="match status" value="2"/>
</dbReference>
<feature type="transmembrane region" description="Helical" evidence="2">
    <location>
        <begin position="165"/>
        <end position="187"/>
    </location>
</feature>
<gene>
    <name evidence="4" type="ORF">BFW38_05665</name>
</gene>
<protein>
    <recommendedName>
        <fullName evidence="3">YrhK domain-containing protein</fullName>
    </recommendedName>
</protein>
<keyword evidence="2" id="KW-1133">Transmembrane helix</keyword>
<dbReference type="Proteomes" id="UP000094291">
    <property type="component" value="Unassembled WGS sequence"/>
</dbReference>
<comment type="caution">
    <text evidence="4">The sequence shown here is derived from an EMBL/GenBank/DDBJ whole genome shotgun (WGS) entry which is preliminary data.</text>
</comment>
<feature type="domain" description="YrhK" evidence="3">
    <location>
        <begin position="26"/>
        <end position="79"/>
    </location>
</feature>
<sequence length="288" mass="32621">MPHLFTNRTKLSDLTRSTPDLQADFRWETANAILYKVGGFLFIIGSVLFFPRFEAYQNMGAWIFFIGSILYLVVTGHDMLELRKFWRQRSHHAPGRRLELIAASSYLMGTLLFTVGSLFFLSWWGWVDAGAWCFIIGSLLFVLGAGVNVLQIVQAPSLLSMQMTNLTAVTFVVGSVLFAVASVPYLWSFDDPANKLRLFTFLAWQYLIGSLLFFLGGIFNYYRAFLLMRRRRDGASQHANDDAMLMAYLRGEISAEEFRQAWGHKGVASRTAQSLTPKTVPDSLSGHR</sequence>
<dbReference type="OrthoDB" id="5862062at2"/>
<feature type="transmembrane region" description="Helical" evidence="2">
    <location>
        <begin position="33"/>
        <end position="53"/>
    </location>
</feature>
<evidence type="ECO:0000256" key="1">
    <source>
        <dbReference type="SAM" id="MobiDB-lite"/>
    </source>
</evidence>
<feature type="transmembrane region" description="Helical" evidence="2">
    <location>
        <begin position="129"/>
        <end position="153"/>
    </location>
</feature>
<feature type="transmembrane region" description="Helical" evidence="2">
    <location>
        <begin position="100"/>
        <end position="123"/>
    </location>
</feature>
<evidence type="ECO:0000256" key="2">
    <source>
        <dbReference type="SAM" id="Phobius"/>
    </source>
</evidence>
<feature type="transmembrane region" description="Helical" evidence="2">
    <location>
        <begin position="199"/>
        <end position="222"/>
    </location>
</feature>
<accession>A0A1E2V7Z4</accession>
<evidence type="ECO:0000313" key="4">
    <source>
        <dbReference type="EMBL" id="ODC03107.1"/>
    </source>
</evidence>
<dbReference type="InterPro" id="IPR025424">
    <property type="entry name" value="YrhK_domain"/>
</dbReference>
<keyword evidence="5" id="KW-1185">Reference proteome</keyword>